<comment type="function">
    <text evidence="10">Involved in SarA attenuation. Affects resistance to oxacillin and teicoplanin, as well as the synthesis of virulence factors.</text>
</comment>
<dbReference type="GO" id="GO:0071555">
    <property type="term" value="P:cell wall organization"/>
    <property type="evidence" value="ECO:0007669"/>
    <property type="project" value="UniProtKB-KW"/>
</dbReference>
<evidence type="ECO:0000259" key="13">
    <source>
        <dbReference type="Pfam" id="PF03816"/>
    </source>
</evidence>
<dbReference type="AlphaFoldDB" id="A0AB37HFU8"/>
<evidence type="ECO:0000256" key="2">
    <source>
        <dbReference type="ARBA" id="ARBA00006068"/>
    </source>
</evidence>
<protein>
    <recommendedName>
        <fullName evidence="11">Regulatory protein MsrR</fullName>
    </recommendedName>
</protein>
<dbReference type="PANTHER" id="PTHR33392">
    <property type="entry name" value="POLYISOPRENYL-TEICHOIC ACID--PEPTIDOGLYCAN TEICHOIC ACID TRANSFERASE TAGU"/>
    <property type="match status" value="1"/>
</dbReference>
<dbReference type="GO" id="GO:0005886">
    <property type="term" value="C:plasma membrane"/>
    <property type="evidence" value="ECO:0007669"/>
    <property type="project" value="UniProtKB-SubCell"/>
</dbReference>
<evidence type="ECO:0000256" key="12">
    <source>
        <dbReference type="SAM" id="Phobius"/>
    </source>
</evidence>
<dbReference type="InterPro" id="IPR050922">
    <property type="entry name" value="LytR/CpsA/Psr_CW_biosynth"/>
</dbReference>
<accession>A0AB37HFU8</accession>
<evidence type="ECO:0000313" key="14">
    <source>
        <dbReference type="EMBL" id="QQX27449.1"/>
    </source>
</evidence>
<gene>
    <name evidence="14" type="ORF">JGZ69_10480</name>
</gene>
<keyword evidence="8 12" id="KW-0472">Membrane</keyword>
<feature type="transmembrane region" description="Helical" evidence="12">
    <location>
        <begin position="31"/>
        <end position="52"/>
    </location>
</feature>
<comment type="similarity">
    <text evidence="2">Belongs to the LytR/CpsA/Psr (LCP) family.</text>
</comment>
<evidence type="ECO:0000256" key="1">
    <source>
        <dbReference type="ARBA" id="ARBA00004401"/>
    </source>
</evidence>
<name>A0AB37HFU8_9BACI</name>
<dbReference type="PANTHER" id="PTHR33392:SF8">
    <property type="entry name" value="REGULATORY PROTEIN MSRR"/>
    <property type="match status" value="1"/>
</dbReference>
<evidence type="ECO:0000256" key="5">
    <source>
        <dbReference type="ARBA" id="ARBA00022968"/>
    </source>
</evidence>
<keyword evidence="3" id="KW-1003">Cell membrane</keyword>
<comment type="subcellular location">
    <subcellularLocation>
        <location evidence="1">Cell membrane</location>
        <topology evidence="1">Single-pass type II membrane protein</topology>
    </subcellularLocation>
</comment>
<evidence type="ECO:0000256" key="6">
    <source>
        <dbReference type="ARBA" id="ARBA00022989"/>
    </source>
</evidence>
<feature type="domain" description="Cell envelope-related transcriptional attenuator" evidence="13">
    <location>
        <begin position="98"/>
        <end position="241"/>
    </location>
</feature>
<evidence type="ECO:0000256" key="9">
    <source>
        <dbReference type="ARBA" id="ARBA00023163"/>
    </source>
</evidence>
<evidence type="ECO:0000256" key="8">
    <source>
        <dbReference type="ARBA" id="ARBA00023136"/>
    </source>
</evidence>
<dbReference type="Proteomes" id="UP000595512">
    <property type="component" value="Chromosome"/>
</dbReference>
<dbReference type="EMBL" id="CP066701">
    <property type="protein sequence ID" value="QQX27449.1"/>
    <property type="molecule type" value="Genomic_DNA"/>
</dbReference>
<sequence length="331" mass="37064">MSTSEINVIRLGGASMEGKKRKRVRVRWGRIFGALLLLCVFIIGGCSVIQYVQGTQEAGSKSSKTQKEFHSFKGTKSKIGDTNILLLGNDTRGEKHSRTDTIMIAHYDQKAHNVKLISLMRDMFVSIPGHGKEKLNAAYAYGGPELLRQTITENFGVDIQYYTIVDFQGFEKAVDTLVPDGVEIDVPHDMSSGIGMKLKKGKQVLHGNELLGYVRFRHDRLSDFGRVQRQQEVVTKLMDESIQLHNVVKLPKLMGIMNSYIDTNMDTSTIIAIGKDVITKQGGKLETLRLPEDGTFENRRIDGIGDVLQVDFEQNKEALKQFLQGTGETRK</sequence>
<dbReference type="KEGG" id="hspo:JGZ69_10480"/>
<dbReference type="Pfam" id="PF03816">
    <property type="entry name" value="LytR_cpsA_psr"/>
    <property type="match status" value="1"/>
</dbReference>
<keyword evidence="5" id="KW-0735">Signal-anchor</keyword>
<evidence type="ECO:0000256" key="11">
    <source>
        <dbReference type="ARBA" id="ARBA00040752"/>
    </source>
</evidence>
<reference evidence="14 15" key="1">
    <citation type="submission" date="2020-12" db="EMBL/GenBank/DDBJ databases">
        <title>Taxonomic evaluation of the Bacillus sporothermodurans group of bacteria based on whole genome sequences.</title>
        <authorList>
            <person name="Fiedler G."/>
            <person name="Herbstmann A.-D."/>
            <person name="Doll E."/>
            <person name="Wenning M."/>
            <person name="Brinks E."/>
            <person name="Kabisch J."/>
            <person name="Breitenwieser F."/>
            <person name="Lappann M."/>
            <person name="Boehnlein C."/>
            <person name="Franz C."/>
        </authorList>
    </citation>
    <scope>NUCLEOTIDE SEQUENCE [LARGE SCALE GENOMIC DNA]</scope>
    <source>
        <strain evidence="14 15">DSM 10599</strain>
    </source>
</reference>
<evidence type="ECO:0000256" key="10">
    <source>
        <dbReference type="ARBA" id="ARBA00037178"/>
    </source>
</evidence>
<proteinExistence type="inferred from homology"/>
<dbReference type="Gene3D" id="3.40.630.190">
    <property type="entry name" value="LCP protein"/>
    <property type="match status" value="1"/>
</dbReference>
<evidence type="ECO:0000256" key="7">
    <source>
        <dbReference type="ARBA" id="ARBA00023015"/>
    </source>
</evidence>
<evidence type="ECO:0000256" key="3">
    <source>
        <dbReference type="ARBA" id="ARBA00022475"/>
    </source>
</evidence>
<dbReference type="InterPro" id="IPR004474">
    <property type="entry name" value="LytR_CpsA_psr"/>
</dbReference>
<evidence type="ECO:0000313" key="15">
    <source>
        <dbReference type="Proteomes" id="UP000595512"/>
    </source>
</evidence>
<dbReference type="NCBIfam" id="TIGR00350">
    <property type="entry name" value="lytR_cpsA_psr"/>
    <property type="match status" value="1"/>
</dbReference>
<keyword evidence="9" id="KW-0804">Transcription</keyword>
<organism evidence="14 15">
    <name type="scientific">Heyndrickxia sporothermodurans</name>
    <dbReference type="NCBI Taxonomy" id="46224"/>
    <lineage>
        <taxon>Bacteria</taxon>
        <taxon>Bacillati</taxon>
        <taxon>Bacillota</taxon>
        <taxon>Bacilli</taxon>
        <taxon>Bacillales</taxon>
        <taxon>Bacillaceae</taxon>
        <taxon>Heyndrickxia</taxon>
    </lineage>
</organism>
<dbReference type="RefSeq" id="WP_084347454.1">
    <property type="nucleotide sequence ID" value="NZ_JBHVHW010000386.1"/>
</dbReference>
<evidence type="ECO:0000256" key="4">
    <source>
        <dbReference type="ARBA" id="ARBA00022692"/>
    </source>
</evidence>
<keyword evidence="6 12" id="KW-1133">Transmembrane helix</keyword>
<keyword evidence="4 12" id="KW-0812">Transmembrane</keyword>
<keyword evidence="7" id="KW-0805">Transcription regulation</keyword>